<keyword evidence="10" id="KW-1133">Transmembrane helix</keyword>
<dbReference type="PROSITE" id="PS51178">
    <property type="entry name" value="PASTA"/>
    <property type="match status" value="3"/>
</dbReference>
<dbReference type="Pfam" id="PF00069">
    <property type="entry name" value="Pkinase"/>
    <property type="match status" value="1"/>
</dbReference>
<dbReference type="PANTHER" id="PTHR43289:SF34">
    <property type="entry name" value="SERINE_THREONINE-PROTEIN KINASE YBDM-RELATED"/>
    <property type="match status" value="1"/>
</dbReference>
<dbReference type="Gene3D" id="3.30.200.20">
    <property type="entry name" value="Phosphorylase Kinase, domain 1"/>
    <property type="match status" value="1"/>
</dbReference>
<keyword evidence="4" id="KW-0547">Nucleotide-binding</keyword>
<evidence type="ECO:0000256" key="4">
    <source>
        <dbReference type="ARBA" id="ARBA00022741"/>
    </source>
</evidence>
<dbReference type="SMART" id="SM00740">
    <property type="entry name" value="PASTA"/>
    <property type="match status" value="3"/>
</dbReference>
<evidence type="ECO:0000313" key="14">
    <source>
        <dbReference type="Proteomes" id="UP000754226"/>
    </source>
</evidence>
<dbReference type="SUPFAM" id="SSF56112">
    <property type="entry name" value="Protein kinase-like (PK-like)"/>
    <property type="match status" value="1"/>
</dbReference>
<name>A0A943ELB4_9FIRM</name>
<proteinExistence type="predicted"/>
<sequence>MEERITLNRRYEIIDKVGGGGMAEVFHGYDTVLHRDVGIKILRDQFIQDKDFVARFRQEACNAAGLSHPNIVNIYDFGSEHDINYIVMEYVVGRTLKEVITDSGALDYQTAVKYAIGIASALKQAHDHAIVHCDVKSQNILIDTKGIAKITDFGIARAFGQPSESEERGVIGSVYYLSPEQAAGKPVTAQSDLYSLGVVLFEMLTGQLPYDGDTPAEVARQHLTSPTPSARRYDPEIPYDLDAIVTKALAKNPLLRYKTDDDFLSDLRRVETRLRKAEMSAEGPLSPHHKGVSDETIIIHSEEMGDGLLRKTPLRDDSPDSGVAAAEKEPPKKNKTKKMLGLFIGAILLLSALIYGIVGYSSGDIAVPDVKGKTLVEAEAILKDNNLDFTLKEEFDAKVPTGTVIKQSPGAGSHVKAGRKIQLTVSKGAEPGVVPDLKSKNLAEATEMLHAAKLAVGKVTVQYKEGAAQGAVLSQDIEAGKKVAAGTKVDLVVNISKGQSVVPDLKGLTLPDARERLSSMGLMVGSVTTKEDNAPKGTVIGAEPEFGKVLSEGSVVTLIVSGGKKEEKKQKESSESPSRAAKTYTVSFTVPGSGSAKQVKIVASDATSSRVLYSGSAAPGTHLRETVTLGQDASVQFYVNGALVEDRSL</sequence>
<accession>A0A943ELB4</accession>
<dbReference type="AlphaFoldDB" id="A0A943ELB4"/>
<feature type="region of interest" description="Disordered" evidence="9">
    <location>
        <begin position="309"/>
        <end position="332"/>
    </location>
</feature>
<dbReference type="Proteomes" id="UP000754226">
    <property type="component" value="Unassembled WGS sequence"/>
</dbReference>
<dbReference type="InterPro" id="IPR000719">
    <property type="entry name" value="Prot_kinase_dom"/>
</dbReference>
<evidence type="ECO:0000256" key="10">
    <source>
        <dbReference type="SAM" id="Phobius"/>
    </source>
</evidence>
<evidence type="ECO:0000256" key="1">
    <source>
        <dbReference type="ARBA" id="ARBA00012513"/>
    </source>
</evidence>
<feature type="transmembrane region" description="Helical" evidence="10">
    <location>
        <begin position="339"/>
        <end position="358"/>
    </location>
</feature>
<keyword evidence="6" id="KW-0067">ATP-binding</keyword>
<evidence type="ECO:0000259" key="11">
    <source>
        <dbReference type="PROSITE" id="PS50011"/>
    </source>
</evidence>
<keyword evidence="2" id="KW-0723">Serine/threonine-protein kinase</keyword>
<dbReference type="Gene3D" id="1.10.510.10">
    <property type="entry name" value="Transferase(Phosphotransferase) domain 1"/>
    <property type="match status" value="1"/>
</dbReference>
<protein>
    <recommendedName>
        <fullName evidence="1">non-specific serine/threonine protein kinase</fullName>
        <ecNumber evidence="1">2.7.11.1</ecNumber>
    </recommendedName>
</protein>
<evidence type="ECO:0000256" key="7">
    <source>
        <dbReference type="ARBA" id="ARBA00047899"/>
    </source>
</evidence>
<comment type="catalytic activity">
    <reaction evidence="7">
        <text>L-threonyl-[protein] + ATP = O-phospho-L-threonyl-[protein] + ADP + H(+)</text>
        <dbReference type="Rhea" id="RHEA:46608"/>
        <dbReference type="Rhea" id="RHEA-COMP:11060"/>
        <dbReference type="Rhea" id="RHEA-COMP:11605"/>
        <dbReference type="ChEBI" id="CHEBI:15378"/>
        <dbReference type="ChEBI" id="CHEBI:30013"/>
        <dbReference type="ChEBI" id="CHEBI:30616"/>
        <dbReference type="ChEBI" id="CHEBI:61977"/>
        <dbReference type="ChEBI" id="CHEBI:456216"/>
        <dbReference type="EC" id="2.7.11.1"/>
    </reaction>
</comment>
<dbReference type="InterPro" id="IPR011009">
    <property type="entry name" value="Kinase-like_dom_sf"/>
</dbReference>
<dbReference type="Pfam" id="PF03793">
    <property type="entry name" value="PASTA"/>
    <property type="match status" value="3"/>
</dbReference>
<keyword evidence="3" id="KW-0808">Transferase</keyword>
<comment type="caution">
    <text evidence="13">The sequence shown here is derived from an EMBL/GenBank/DDBJ whole genome shotgun (WGS) entry which is preliminary data.</text>
</comment>
<keyword evidence="5 13" id="KW-0418">Kinase</keyword>
<evidence type="ECO:0000313" key="13">
    <source>
        <dbReference type="EMBL" id="MBS5520064.1"/>
    </source>
</evidence>
<dbReference type="FunFam" id="1.10.510.10:FF:000021">
    <property type="entry name" value="Serine/threonine protein kinase"/>
    <property type="match status" value="1"/>
</dbReference>
<dbReference type="PROSITE" id="PS50011">
    <property type="entry name" value="PROTEIN_KINASE_DOM"/>
    <property type="match status" value="1"/>
</dbReference>
<feature type="domain" description="PASTA" evidence="12">
    <location>
        <begin position="428"/>
        <end position="495"/>
    </location>
</feature>
<dbReference type="PROSITE" id="PS00108">
    <property type="entry name" value="PROTEIN_KINASE_ST"/>
    <property type="match status" value="1"/>
</dbReference>
<reference evidence="13" key="1">
    <citation type="submission" date="2021-02" db="EMBL/GenBank/DDBJ databases">
        <title>Infant gut strain persistence is associated with maternal origin, phylogeny, and functional potential including surface adhesion and iron acquisition.</title>
        <authorList>
            <person name="Lou Y.C."/>
        </authorList>
    </citation>
    <scope>NUCLEOTIDE SEQUENCE</scope>
    <source>
        <strain evidence="13">L3_106_000M1_dasL3_106_000M1_concoct_15</strain>
    </source>
</reference>
<dbReference type="FunFam" id="3.30.200.20:FF:000035">
    <property type="entry name" value="Serine/threonine protein kinase Stk1"/>
    <property type="match status" value="1"/>
</dbReference>
<dbReference type="CDD" id="cd14014">
    <property type="entry name" value="STKc_PknB_like"/>
    <property type="match status" value="1"/>
</dbReference>
<feature type="domain" description="Protein kinase" evidence="11">
    <location>
        <begin position="11"/>
        <end position="274"/>
    </location>
</feature>
<feature type="domain" description="PASTA" evidence="12">
    <location>
        <begin position="496"/>
        <end position="562"/>
    </location>
</feature>
<comment type="catalytic activity">
    <reaction evidence="8">
        <text>L-seryl-[protein] + ATP = O-phospho-L-seryl-[protein] + ADP + H(+)</text>
        <dbReference type="Rhea" id="RHEA:17989"/>
        <dbReference type="Rhea" id="RHEA-COMP:9863"/>
        <dbReference type="Rhea" id="RHEA-COMP:11604"/>
        <dbReference type="ChEBI" id="CHEBI:15378"/>
        <dbReference type="ChEBI" id="CHEBI:29999"/>
        <dbReference type="ChEBI" id="CHEBI:30616"/>
        <dbReference type="ChEBI" id="CHEBI:83421"/>
        <dbReference type="ChEBI" id="CHEBI:456216"/>
        <dbReference type="EC" id="2.7.11.1"/>
    </reaction>
</comment>
<dbReference type="EC" id="2.7.11.1" evidence="1"/>
<dbReference type="EMBL" id="JAGZCZ010000007">
    <property type="protein sequence ID" value="MBS5520064.1"/>
    <property type="molecule type" value="Genomic_DNA"/>
</dbReference>
<evidence type="ECO:0000256" key="5">
    <source>
        <dbReference type="ARBA" id="ARBA00022777"/>
    </source>
</evidence>
<evidence type="ECO:0000256" key="6">
    <source>
        <dbReference type="ARBA" id="ARBA00022840"/>
    </source>
</evidence>
<dbReference type="Gene3D" id="3.30.10.20">
    <property type="match status" value="3"/>
</dbReference>
<dbReference type="NCBIfam" id="NF033483">
    <property type="entry name" value="PknB_PASTA_kin"/>
    <property type="match status" value="1"/>
</dbReference>
<evidence type="ECO:0000256" key="3">
    <source>
        <dbReference type="ARBA" id="ARBA00022679"/>
    </source>
</evidence>
<evidence type="ECO:0000259" key="12">
    <source>
        <dbReference type="PROSITE" id="PS51178"/>
    </source>
</evidence>
<dbReference type="PANTHER" id="PTHR43289">
    <property type="entry name" value="MITOGEN-ACTIVATED PROTEIN KINASE KINASE KINASE 20-RELATED"/>
    <property type="match status" value="1"/>
</dbReference>
<keyword evidence="10" id="KW-0472">Membrane</keyword>
<dbReference type="GO" id="GO:0005524">
    <property type="term" value="F:ATP binding"/>
    <property type="evidence" value="ECO:0007669"/>
    <property type="project" value="UniProtKB-KW"/>
</dbReference>
<dbReference type="InterPro" id="IPR008271">
    <property type="entry name" value="Ser/Thr_kinase_AS"/>
</dbReference>
<keyword evidence="10" id="KW-0812">Transmembrane</keyword>
<feature type="domain" description="PASTA" evidence="12">
    <location>
        <begin position="361"/>
        <end position="427"/>
    </location>
</feature>
<dbReference type="SMART" id="SM00220">
    <property type="entry name" value="S_TKc"/>
    <property type="match status" value="1"/>
</dbReference>
<evidence type="ECO:0000256" key="8">
    <source>
        <dbReference type="ARBA" id="ARBA00048679"/>
    </source>
</evidence>
<organism evidence="13 14">
    <name type="scientific">Acidaminococcus intestini</name>
    <dbReference type="NCBI Taxonomy" id="187327"/>
    <lineage>
        <taxon>Bacteria</taxon>
        <taxon>Bacillati</taxon>
        <taxon>Bacillota</taxon>
        <taxon>Negativicutes</taxon>
        <taxon>Acidaminococcales</taxon>
        <taxon>Acidaminococcaceae</taxon>
        <taxon>Acidaminococcus</taxon>
    </lineage>
</organism>
<dbReference type="SUPFAM" id="SSF54184">
    <property type="entry name" value="Penicillin-binding protein 2x (pbp-2x), c-terminal domain"/>
    <property type="match status" value="1"/>
</dbReference>
<dbReference type="GO" id="GO:0004674">
    <property type="term" value="F:protein serine/threonine kinase activity"/>
    <property type="evidence" value="ECO:0007669"/>
    <property type="project" value="UniProtKB-KW"/>
</dbReference>
<dbReference type="CDD" id="cd06577">
    <property type="entry name" value="PASTA_pknB"/>
    <property type="match status" value="3"/>
</dbReference>
<gene>
    <name evidence="13" type="primary">pknB</name>
    <name evidence="13" type="ORF">KHX13_07035</name>
</gene>
<evidence type="ECO:0000256" key="2">
    <source>
        <dbReference type="ARBA" id="ARBA00022527"/>
    </source>
</evidence>
<dbReference type="InterPro" id="IPR005543">
    <property type="entry name" value="PASTA_dom"/>
</dbReference>
<evidence type="ECO:0000256" key="9">
    <source>
        <dbReference type="SAM" id="MobiDB-lite"/>
    </source>
</evidence>